<reference evidence="1" key="1">
    <citation type="submission" date="2018-02" db="EMBL/GenBank/DDBJ databases">
        <title>The genomes of Aspergillus section Nigri reveals drivers in fungal speciation.</title>
        <authorList>
            <consortium name="DOE Joint Genome Institute"/>
            <person name="Vesth T.C."/>
            <person name="Nybo J."/>
            <person name="Theobald S."/>
            <person name="Brandl J."/>
            <person name="Frisvad J.C."/>
            <person name="Nielsen K.F."/>
            <person name="Lyhne E.K."/>
            <person name="Kogle M.E."/>
            <person name="Kuo A."/>
            <person name="Riley R."/>
            <person name="Clum A."/>
            <person name="Nolan M."/>
            <person name="Lipzen A."/>
            <person name="Salamov A."/>
            <person name="Henrissat B."/>
            <person name="Wiebenga A."/>
            <person name="De vries R.P."/>
            <person name="Grigoriev I.V."/>
            <person name="Mortensen U.H."/>
            <person name="Andersen M.R."/>
            <person name="Baker S.E."/>
        </authorList>
    </citation>
    <scope>NUCLEOTIDE SEQUENCE</scope>
    <source>
        <strain evidence="1">CBS 121060</strain>
    </source>
</reference>
<organism evidence="1 2">
    <name type="scientific">Aspergillus aculeatinus CBS 121060</name>
    <dbReference type="NCBI Taxonomy" id="1448322"/>
    <lineage>
        <taxon>Eukaryota</taxon>
        <taxon>Fungi</taxon>
        <taxon>Dikarya</taxon>
        <taxon>Ascomycota</taxon>
        <taxon>Pezizomycotina</taxon>
        <taxon>Eurotiomycetes</taxon>
        <taxon>Eurotiomycetidae</taxon>
        <taxon>Eurotiales</taxon>
        <taxon>Aspergillaceae</taxon>
        <taxon>Aspergillus</taxon>
        <taxon>Aspergillus subgen. Circumdati</taxon>
    </lineage>
</organism>
<proteinExistence type="predicted"/>
<protein>
    <submittedName>
        <fullName evidence="1">Kinase-like protein</fullName>
    </submittedName>
</protein>
<evidence type="ECO:0000313" key="2">
    <source>
        <dbReference type="Proteomes" id="UP000249661"/>
    </source>
</evidence>
<keyword evidence="2" id="KW-1185">Reference proteome</keyword>
<dbReference type="EMBL" id="KZ824934">
    <property type="protein sequence ID" value="RAH74790.1"/>
    <property type="molecule type" value="Genomic_DNA"/>
</dbReference>
<evidence type="ECO:0000313" key="1">
    <source>
        <dbReference type="EMBL" id="RAH74790.1"/>
    </source>
</evidence>
<accession>A0ACD1HMJ1</accession>
<sequence>MKRAGRIAWTNACLPGARRCFATSLPSTSCCRRTSLQSALRTTAVPRRTVMSSAQWTCTPRVFPTSGVKLLDQSAELDEETLPNYQPEKYYPVTQGEVLNDRYQTLAKLGYGVTSTVWLAKDLVASTYVVLKVYVTGQNRDLERELDIYKHINSVEAQHPGKNFIRKLLNYFYLQGPHGCHACLVHEPLGMTADFLPAIRQLLVALDFLHSECHIIHTDRTIYRPLGFLSPGGRPILADFGEARFGDEKQNGDIMPNVYRAPEVILRSSWDYKVDIWNIAMVAWDIVSSRTLINGKNPDGIFDDRVHIAELIALLGPPPPEFREQRHLSSAFWDKSGKWKEVASIPDITLESLASEVDREDKEGFFRWLRMALQWNPDDRPTALELLFDEWMMKGL</sequence>
<dbReference type="Proteomes" id="UP000249661">
    <property type="component" value="Unassembled WGS sequence"/>
</dbReference>
<gene>
    <name evidence="1" type="ORF">BO66DRAFT_407568</name>
</gene>
<name>A0ACD1HMJ1_9EURO</name>